<keyword evidence="4" id="KW-0805">Transcription regulation</keyword>
<reference evidence="15 16" key="1">
    <citation type="submission" date="2017-04" db="EMBL/GenBank/DDBJ databases">
        <title>Genome Sequence of the Model Brown-Rot Fungus Postia placenta SB12.</title>
        <authorList>
            <consortium name="DOE Joint Genome Institute"/>
            <person name="Gaskell J."/>
            <person name="Kersten P."/>
            <person name="Larrondo L.F."/>
            <person name="Canessa P."/>
            <person name="Martinez D."/>
            <person name="Hibbett D."/>
            <person name="Schmoll M."/>
            <person name="Kubicek C.P."/>
            <person name="Martinez A.T."/>
            <person name="Yadav J."/>
            <person name="Master E."/>
            <person name="Magnuson J.K."/>
            <person name="James T."/>
            <person name="Yaver D."/>
            <person name="Berka R."/>
            <person name="Labutti K."/>
            <person name="Lipzen A."/>
            <person name="Aerts A."/>
            <person name="Barry K."/>
            <person name="Henrissat B."/>
            <person name="Blanchette R."/>
            <person name="Grigoriev I."/>
            <person name="Cullen D."/>
        </authorList>
    </citation>
    <scope>NUCLEOTIDE SEQUENCE [LARGE SCALE GENOMIC DNA]</scope>
    <source>
        <strain evidence="15 16">MAD-698-R-SB12</strain>
    </source>
</reference>
<dbReference type="InterPro" id="IPR001005">
    <property type="entry name" value="SANT/Myb"/>
</dbReference>
<dbReference type="FunFam" id="1.10.10.60:FF:000014">
    <property type="entry name" value="SWI/SNF complex subunit SMARCC2 isoform C"/>
    <property type="match status" value="1"/>
</dbReference>
<evidence type="ECO:0008006" key="17">
    <source>
        <dbReference type="Google" id="ProtNLM"/>
    </source>
</evidence>
<dbReference type="EMBL" id="KZ110599">
    <property type="protein sequence ID" value="OSX61067.1"/>
    <property type="molecule type" value="Genomic_DNA"/>
</dbReference>
<feature type="domain" description="Myb-like" evidence="11">
    <location>
        <begin position="397"/>
        <end position="439"/>
    </location>
</feature>
<dbReference type="InterPro" id="IPR007526">
    <property type="entry name" value="SWIRM"/>
</dbReference>
<dbReference type="SMART" id="SM00717">
    <property type="entry name" value="SANT"/>
    <property type="match status" value="1"/>
</dbReference>
<dbReference type="PANTHER" id="PTHR12802">
    <property type="entry name" value="SWI/SNF COMPLEX-RELATED"/>
    <property type="match status" value="1"/>
</dbReference>
<dbReference type="CDD" id="cd02336">
    <property type="entry name" value="ZZ_RSC8"/>
    <property type="match status" value="1"/>
</dbReference>
<dbReference type="SUPFAM" id="SSF57850">
    <property type="entry name" value="RING/U-box"/>
    <property type="match status" value="1"/>
</dbReference>
<feature type="domain" description="ZZ-type" evidence="12">
    <location>
        <begin position="327"/>
        <end position="381"/>
    </location>
</feature>
<gene>
    <name evidence="15" type="ORF">POSPLADRAFT_1058007</name>
</gene>
<dbReference type="InterPro" id="IPR009057">
    <property type="entry name" value="Homeodomain-like_sf"/>
</dbReference>
<dbReference type="InterPro" id="IPR017884">
    <property type="entry name" value="SANT_dom"/>
</dbReference>
<organism evidence="15 16">
    <name type="scientific">Postia placenta MAD-698-R-SB12</name>
    <dbReference type="NCBI Taxonomy" id="670580"/>
    <lineage>
        <taxon>Eukaryota</taxon>
        <taxon>Fungi</taxon>
        <taxon>Dikarya</taxon>
        <taxon>Basidiomycota</taxon>
        <taxon>Agaricomycotina</taxon>
        <taxon>Agaricomycetes</taxon>
        <taxon>Polyporales</taxon>
        <taxon>Adustoporiaceae</taxon>
        <taxon>Rhodonia</taxon>
    </lineage>
</organism>
<protein>
    <recommendedName>
        <fullName evidence="17">SWIRM-domain-containing protein</fullName>
    </recommendedName>
</protein>
<dbReference type="PROSITE" id="PS50934">
    <property type="entry name" value="SWIRM"/>
    <property type="match status" value="1"/>
</dbReference>
<evidence type="ECO:0000256" key="4">
    <source>
        <dbReference type="ARBA" id="ARBA00023015"/>
    </source>
</evidence>
<feature type="domain" description="SWIRM" evidence="13">
    <location>
        <begin position="138"/>
        <end position="235"/>
    </location>
</feature>
<keyword evidence="2 8" id="KW-0863">Zinc-finger</keyword>
<feature type="compositionally biased region" description="Polar residues" evidence="10">
    <location>
        <begin position="671"/>
        <end position="696"/>
    </location>
</feature>
<feature type="compositionally biased region" description="Polar residues" evidence="10">
    <location>
        <begin position="1"/>
        <end position="14"/>
    </location>
</feature>
<evidence type="ECO:0000256" key="2">
    <source>
        <dbReference type="ARBA" id="ARBA00022771"/>
    </source>
</evidence>
<dbReference type="STRING" id="670580.A0A1X6MXJ5"/>
<evidence type="ECO:0000256" key="9">
    <source>
        <dbReference type="SAM" id="Coils"/>
    </source>
</evidence>
<feature type="region of interest" description="Disordered" evidence="10">
    <location>
        <begin position="498"/>
        <end position="577"/>
    </location>
</feature>
<evidence type="ECO:0000313" key="16">
    <source>
        <dbReference type="Proteomes" id="UP000194127"/>
    </source>
</evidence>
<dbReference type="Gene3D" id="1.10.10.10">
    <property type="entry name" value="Winged helix-like DNA-binding domain superfamily/Winged helix DNA-binding domain"/>
    <property type="match status" value="1"/>
</dbReference>
<dbReference type="PROSITE" id="PS50135">
    <property type="entry name" value="ZF_ZZ_2"/>
    <property type="match status" value="1"/>
</dbReference>
<keyword evidence="5" id="KW-0238">DNA-binding</keyword>
<dbReference type="GO" id="GO:0042393">
    <property type="term" value="F:histone binding"/>
    <property type="evidence" value="ECO:0007669"/>
    <property type="project" value="TreeGrafter"/>
</dbReference>
<dbReference type="GO" id="GO:0045893">
    <property type="term" value="P:positive regulation of DNA-templated transcription"/>
    <property type="evidence" value="ECO:0007669"/>
    <property type="project" value="TreeGrafter"/>
</dbReference>
<dbReference type="InterPro" id="IPR036388">
    <property type="entry name" value="WH-like_DNA-bd_sf"/>
</dbReference>
<dbReference type="InterPro" id="IPR000433">
    <property type="entry name" value="Znf_ZZ"/>
</dbReference>
<name>A0A1X6MXJ5_9APHY</name>
<evidence type="ECO:0000313" key="15">
    <source>
        <dbReference type="EMBL" id="OSX61067.1"/>
    </source>
</evidence>
<dbReference type="GO" id="GO:0003677">
    <property type="term" value="F:DNA binding"/>
    <property type="evidence" value="ECO:0007669"/>
    <property type="project" value="UniProtKB-KW"/>
</dbReference>
<keyword evidence="16" id="KW-1185">Reference proteome</keyword>
<feature type="region of interest" description="Disordered" evidence="10">
    <location>
        <begin position="258"/>
        <end position="284"/>
    </location>
</feature>
<evidence type="ECO:0000256" key="8">
    <source>
        <dbReference type="PROSITE-ProRule" id="PRU00228"/>
    </source>
</evidence>
<dbReference type="GeneID" id="36325939"/>
<dbReference type="Proteomes" id="UP000194127">
    <property type="component" value="Unassembled WGS sequence"/>
</dbReference>
<dbReference type="PROSITE" id="PS50090">
    <property type="entry name" value="MYB_LIKE"/>
    <property type="match status" value="1"/>
</dbReference>
<evidence type="ECO:0000256" key="1">
    <source>
        <dbReference type="ARBA" id="ARBA00022723"/>
    </source>
</evidence>
<dbReference type="OrthoDB" id="118550at2759"/>
<feature type="coiled-coil region" evidence="9">
    <location>
        <begin position="618"/>
        <end position="652"/>
    </location>
</feature>
<dbReference type="GO" id="GO:0006338">
    <property type="term" value="P:chromatin remodeling"/>
    <property type="evidence" value="ECO:0007669"/>
    <property type="project" value="UniProtKB-ARBA"/>
</dbReference>
<keyword evidence="9" id="KW-0175">Coiled coil</keyword>
<dbReference type="Pfam" id="PF16495">
    <property type="entry name" value="SWIRM-assoc_1"/>
    <property type="match status" value="1"/>
</dbReference>
<dbReference type="RefSeq" id="XP_024337861.1">
    <property type="nucleotide sequence ID" value="XM_024480989.1"/>
</dbReference>
<feature type="domain" description="SANT" evidence="14">
    <location>
        <begin position="392"/>
        <end position="443"/>
    </location>
</feature>
<evidence type="ECO:0000256" key="5">
    <source>
        <dbReference type="ARBA" id="ARBA00023125"/>
    </source>
</evidence>
<feature type="compositionally biased region" description="Basic and acidic residues" evidence="10">
    <location>
        <begin position="499"/>
        <end position="513"/>
    </location>
</feature>
<dbReference type="SUPFAM" id="SSF46689">
    <property type="entry name" value="Homeodomain-like"/>
    <property type="match status" value="2"/>
</dbReference>
<keyword evidence="3" id="KW-0862">Zinc</keyword>
<sequence>MSSPKRTASPSPNNDAKRIKLTVPQQNQGATAVDPENAPGKKSELEPIQGGDIGNLPPDDASEPSREPASAVSVRVLKAEGEGEDGGDVSMAEGVDAVDEEADSGEENDEEDPAQLEATRLRLEEQAQKYLAAQTHEVIIPSYSAWFDMSKIHPIERRALPEFFNSRHRSKTPSIYKDYRDFMVNTYRLRPSEYLTVTACRRNLAGDVCAIMRVHAFLEQWGLINYQIDPDQRPAALAPPFTGHFRVILDTPRGLQSLHPGTRPTNQSTAAGINGAVKPGSSATPASVELRSSIYQTTAKSSRQVNAAEANALTNGANAPNGQERPMVKYQCDTCGVDCTQERYHSLKQKNFELCPPCYLDGRFPSTMFSGDFVKLTAASTASGLHHGSGTGADDDWTDQEILLLLEGVEMYDDDWSAIEEHVGSRSAQQCIRKFLQLPIEDPYVATEGDMGPLRYARIPFEQADNPVMSVVAFLAGVINPGVAAEAAKTALHALTDGNVKDAEDGENKKEEQSAGTVGEAEGDSEKPDVSMEDAQRDSSVVQPAEGDNAERQQPESSDMAVDSEAGQSKPTQGIPHSKVVRAANLALKASAKAANKLANAEDTQIRSTLATLIQLTLTKLELKMAQFEELEELLEDERRNLESQRMALVNERTTLRKTLDNVRTELGKHNQGSSTPGALNAATSQAQSALNQSGQGARVSEVPGGAPAQGDMGPVSGGNVAQLS</sequence>
<evidence type="ECO:0000259" key="11">
    <source>
        <dbReference type="PROSITE" id="PS50090"/>
    </source>
</evidence>
<feature type="region of interest" description="Disordered" evidence="10">
    <location>
        <begin position="667"/>
        <end position="725"/>
    </location>
</feature>
<dbReference type="InterPro" id="IPR043145">
    <property type="entry name" value="Znf_ZZ_sf"/>
</dbReference>
<dbReference type="Pfam" id="PF00249">
    <property type="entry name" value="Myb_DNA-binding"/>
    <property type="match status" value="1"/>
</dbReference>
<dbReference type="InterPro" id="IPR041984">
    <property type="entry name" value="Rsc8/Ssr1/Ssr2_ZZ"/>
</dbReference>
<dbReference type="PANTHER" id="PTHR12802:SF41">
    <property type="entry name" value="BRAHMA ASSOCIATED PROTEIN 155 KDA"/>
    <property type="match status" value="1"/>
</dbReference>
<evidence type="ECO:0000259" key="12">
    <source>
        <dbReference type="PROSITE" id="PS50135"/>
    </source>
</evidence>
<accession>A0A1X6MXJ5</accession>
<keyword evidence="6" id="KW-0804">Transcription</keyword>
<dbReference type="Pfam" id="PF00569">
    <property type="entry name" value="ZZ"/>
    <property type="match status" value="1"/>
</dbReference>
<keyword evidence="7" id="KW-0539">Nucleus</keyword>
<feature type="compositionally biased region" description="Basic and acidic residues" evidence="10">
    <location>
        <begin position="524"/>
        <end position="537"/>
    </location>
</feature>
<dbReference type="GO" id="GO:0008270">
    <property type="term" value="F:zinc ion binding"/>
    <property type="evidence" value="ECO:0007669"/>
    <property type="project" value="UniProtKB-KW"/>
</dbReference>
<evidence type="ECO:0000256" key="10">
    <source>
        <dbReference type="SAM" id="MobiDB-lite"/>
    </source>
</evidence>
<feature type="region of interest" description="Disordered" evidence="10">
    <location>
        <begin position="1"/>
        <end position="91"/>
    </location>
</feature>
<evidence type="ECO:0000259" key="13">
    <source>
        <dbReference type="PROSITE" id="PS50934"/>
    </source>
</evidence>
<dbReference type="Pfam" id="PF04433">
    <property type="entry name" value="SWIRM"/>
    <property type="match status" value="1"/>
</dbReference>
<dbReference type="PROSITE" id="PS51293">
    <property type="entry name" value="SANT"/>
    <property type="match status" value="1"/>
</dbReference>
<dbReference type="SMART" id="SM00291">
    <property type="entry name" value="ZnF_ZZ"/>
    <property type="match status" value="1"/>
</dbReference>
<dbReference type="AlphaFoldDB" id="A0A1X6MXJ5"/>
<dbReference type="FunFam" id="1.10.10.10:FF:000020">
    <property type="entry name" value="SWI/SNF complex subunit SMARCC2 isoform c"/>
    <property type="match status" value="1"/>
</dbReference>
<keyword evidence="1" id="KW-0479">Metal-binding</keyword>
<dbReference type="Gene3D" id="1.10.10.60">
    <property type="entry name" value="Homeodomain-like"/>
    <property type="match status" value="1"/>
</dbReference>
<dbReference type="Gene3D" id="3.30.60.90">
    <property type="match status" value="1"/>
</dbReference>
<evidence type="ECO:0000256" key="7">
    <source>
        <dbReference type="ARBA" id="ARBA00023242"/>
    </source>
</evidence>
<dbReference type="GO" id="GO:0016514">
    <property type="term" value="C:SWI/SNF complex"/>
    <property type="evidence" value="ECO:0007669"/>
    <property type="project" value="TreeGrafter"/>
</dbReference>
<dbReference type="InterPro" id="IPR032451">
    <property type="entry name" value="SMARCC_C"/>
</dbReference>
<evidence type="ECO:0000259" key="14">
    <source>
        <dbReference type="PROSITE" id="PS51293"/>
    </source>
</evidence>
<proteinExistence type="predicted"/>
<evidence type="ECO:0000256" key="6">
    <source>
        <dbReference type="ARBA" id="ARBA00023163"/>
    </source>
</evidence>
<dbReference type="CDD" id="cd00167">
    <property type="entry name" value="SANT"/>
    <property type="match status" value="1"/>
</dbReference>
<evidence type="ECO:0000256" key="3">
    <source>
        <dbReference type="ARBA" id="ARBA00022833"/>
    </source>
</evidence>